<proteinExistence type="predicted"/>
<dbReference type="InterPro" id="IPR050982">
    <property type="entry name" value="Auxin_biosynth/cation_transpt"/>
</dbReference>
<evidence type="ECO:0000313" key="2">
    <source>
        <dbReference type="EMBL" id="XBX82269.1"/>
    </source>
</evidence>
<dbReference type="PANTHER" id="PTHR43539:SF78">
    <property type="entry name" value="FLAVIN-CONTAINING MONOOXYGENASE"/>
    <property type="match status" value="1"/>
</dbReference>
<dbReference type="PRINTS" id="PR00411">
    <property type="entry name" value="PNDRDTASEI"/>
</dbReference>
<dbReference type="RefSeq" id="WP_350348290.1">
    <property type="nucleotide sequence ID" value="NZ_CP158374.1"/>
</dbReference>
<dbReference type="GO" id="GO:0050660">
    <property type="term" value="F:flavin adenine dinucleotide binding"/>
    <property type="evidence" value="ECO:0007669"/>
    <property type="project" value="TreeGrafter"/>
</dbReference>
<dbReference type="PANTHER" id="PTHR43539">
    <property type="entry name" value="FLAVIN-BINDING MONOOXYGENASE-LIKE PROTEIN (AFU_ORTHOLOGUE AFUA_4G09220)"/>
    <property type="match status" value="1"/>
</dbReference>
<reference evidence="2" key="1">
    <citation type="submission" date="2024-05" db="EMBL/GenBank/DDBJ databases">
        <authorList>
            <person name="Yu L."/>
        </authorList>
    </citation>
    <scope>NUCLEOTIDE SEQUENCE</scope>
    <source>
        <strain evidence="2">G08B096</strain>
    </source>
</reference>
<dbReference type="GO" id="GO:0004497">
    <property type="term" value="F:monooxygenase activity"/>
    <property type="evidence" value="ECO:0007669"/>
    <property type="project" value="TreeGrafter"/>
</dbReference>
<protein>
    <submittedName>
        <fullName evidence="2">NAD(P)-binding domain-containing protein</fullName>
    </submittedName>
</protein>
<sequence length="454" mass="48100">MTLLETPALRRPLTAPELDPLPVAVIGAGPIGLAAAAHLAERGLPFVILEAGDAVGAGIRRWGHTRLFSPWKHVVDPASRRRLEASGWTLPAAEHLPTGTELVERYLEPLALLEPLDGRIRTGARVEAVTRRGMDRTRSAGRAETPFLLRIRTSDGTEELLARAVIDTSGTSEHPNSLGSSGLDPLGLDGVADRVWHALPDVLGRDREHFAGRHVTVVGAGHSAANTLLALAELAEEEPATRITWLIRNASAVRVTTSDDDGLAARASIGRRVDALVAAGRIRVVDRFEIVRLARLDDGVAADGAVRLIGARGDDLVEHDTDLVVNATGFRPDLAMLREIRLDLDEVVEAPRRLAPLIDPNVHTCGTVEPHGFAELEHPEPGFFLAGMKSYGRAPTFLLATGYEQVRSIAAWLAGDLAAASAVELELPATGVCSTSLAPDGSSCGPSDGGGCCG</sequence>
<dbReference type="SUPFAM" id="SSF51905">
    <property type="entry name" value="FAD/NAD(P)-binding domain"/>
    <property type="match status" value="1"/>
</dbReference>
<dbReference type="InterPro" id="IPR036188">
    <property type="entry name" value="FAD/NAD-bd_sf"/>
</dbReference>
<evidence type="ECO:0000256" key="1">
    <source>
        <dbReference type="ARBA" id="ARBA00023002"/>
    </source>
</evidence>
<keyword evidence="1" id="KW-0560">Oxidoreductase</keyword>
<dbReference type="PRINTS" id="PR00368">
    <property type="entry name" value="FADPNR"/>
</dbReference>
<organism evidence="2">
    <name type="scientific">Agromyces sp. G08B096</name>
    <dbReference type="NCBI Taxonomy" id="3156399"/>
    <lineage>
        <taxon>Bacteria</taxon>
        <taxon>Bacillati</taxon>
        <taxon>Actinomycetota</taxon>
        <taxon>Actinomycetes</taxon>
        <taxon>Micrococcales</taxon>
        <taxon>Microbacteriaceae</taxon>
        <taxon>Agromyces</taxon>
    </lineage>
</organism>
<dbReference type="EMBL" id="CP158374">
    <property type="protein sequence ID" value="XBX82269.1"/>
    <property type="molecule type" value="Genomic_DNA"/>
</dbReference>
<dbReference type="AlphaFoldDB" id="A0AAU7W9Z5"/>
<name>A0AAU7W9Z5_9MICO</name>
<dbReference type="Gene3D" id="3.50.50.60">
    <property type="entry name" value="FAD/NAD(P)-binding domain"/>
    <property type="match status" value="1"/>
</dbReference>
<dbReference type="Pfam" id="PF13738">
    <property type="entry name" value="Pyr_redox_3"/>
    <property type="match status" value="1"/>
</dbReference>
<gene>
    <name evidence="2" type="ORF">ABIQ69_16910</name>
</gene>
<accession>A0AAU7W9Z5</accession>